<proteinExistence type="predicted"/>
<keyword evidence="4" id="KW-1185">Reference proteome</keyword>
<organism evidence="3 4">
    <name type="scientific">Diploptera punctata</name>
    <name type="common">Pacific beetle cockroach</name>
    <dbReference type="NCBI Taxonomy" id="6984"/>
    <lineage>
        <taxon>Eukaryota</taxon>
        <taxon>Metazoa</taxon>
        <taxon>Ecdysozoa</taxon>
        <taxon>Arthropoda</taxon>
        <taxon>Hexapoda</taxon>
        <taxon>Insecta</taxon>
        <taxon>Pterygota</taxon>
        <taxon>Neoptera</taxon>
        <taxon>Polyneoptera</taxon>
        <taxon>Dictyoptera</taxon>
        <taxon>Blattodea</taxon>
        <taxon>Blaberoidea</taxon>
        <taxon>Blaberidae</taxon>
        <taxon>Diplopterinae</taxon>
        <taxon>Diploptera</taxon>
    </lineage>
</organism>
<evidence type="ECO:0000313" key="3">
    <source>
        <dbReference type="EMBL" id="KAJ9596965.1"/>
    </source>
</evidence>
<protein>
    <recommendedName>
        <fullName evidence="2">ACT-like domain-containing protein</fullName>
    </recommendedName>
</protein>
<dbReference type="AlphaFoldDB" id="A0AAD8EN68"/>
<dbReference type="EMBL" id="JASPKZ010001952">
    <property type="protein sequence ID" value="KAJ9596965.1"/>
    <property type="molecule type" value="Genomic_DNA"/>
</dbReference>
<dbReference type="Proteomes" id="UP001233999">
    <property type="component" value="Unassembled WGS sequence"/>
</dbReference>
<evidence type="ECO:0000259" key="2">
    <source>
        <dbReference type="PROSITE" id="PS51672"/>
    </source>
</evidence>
<name>A0AAD8EN68_DIPPU</name>
<dbReference type="PROSITE" id="PS51672">
    <property type="entry name" value="ACT_LIKE"/>
    <property type="match status" value="1"/>
</dbReference>
<dbReference type="GO" id="GO:0030968">
    <property type="term" value="P:endoplasmic reticulum unfolded protein response"/>
    <property type="evidence" value="ECO:0007669"/>
    <property type="project" value="TreeGrafter"/>
</dbReference>
<sequence length="98" mass="10700">MLYLYQLGFFRAQQLQGARVVAENNNEAMNARVVENNNIQNQDEAVAAGGADRPPREEGSGGAEAPDPEPDRPSLFALTWTFFTSFFASLIPEQPGAL</sequence>
<accession>A0AAD8EN68</accession>
<feature type="domain" description="ACT-like" evidence="2">
    <location>
        <begin position="85"/>
        <end position="98"/>
    </location>
</feature>
<feature type="region of interest" description="Disordered" evidence="1">
    <location>
        <begin position="35"/>
        <end position="74"/>
    </location>
</feature>
<comment type="caution">
    <text evidence="3">The sequence shown here is derived from an EMBL/GenBank/DDBJ whole genome shotgun (WGS) entry which is preliminary data.</text>
</comment>
<gene>
    <name evidence="3" type="ORF">L9F63_011995</name>
</gene>
<reference evidence="3" key="2">
    <citation type="submission" date="2023-05" db="EMBL/GenBank/DDBJ databases">
        <authorList>
            <person name="Fouks B."/>
        </authorList>
    </citation>
    <scope>NUCLEOTIDE SEQUENCE</scope>
    <source>
        <strain evidence="3">Stay&amp;Tobe</strain>
        <tissue evidence="3">Testes</tissue>
    </source>
</reference>
<evidence type="ECO:0000313" key="4">
    <source>
        <dbReference type="Proteomes" id="UP001233999"/>
    </source>
</evidence>
<dbReference type="InterPro" id="IPR039751">
    <property type="entry name" value="HERPUD1/2"/>
</dbReference>
<reference evidence="3" key="1">
    <citation type="journal article" date="2023" name="IScience">
        <title>Live-bearing cockroach genome reveals convergent evolutionary mechanisms linked to viviparity in insects and beyond.</title>
        <authorList>
            <person name="Fouks B."/>
            <person name="Harrison M.C."/>
            <person name="Mikhailova A.A."/>
            <person name="Marchal E."/>
            <person name="English S."/>
            <person name="Carruthers M."/>
            <person name="Jennings E.C."/>
            <person name="Chiamaka E.L."/>
            <person name="Frigard R.A."/>
            <person name="Pippel M."/>
            <person name="Attardo G.M."/>
            <person name="Benoit J.B."/>
            <person name="Bornberg-Bauer E."/>
            <person name="Tobe S.S."/>
        </authorList>
    </citation>
    <scope>NUCLEOTIDE SEQUENCE</scope>
    <source>
        <strain evidence="3">Stay&amp;Tobe</strain>
    </source>
</reference>
<dbReference type="PANTHER" id="PTHR12943">
    <property type="entry name" value="HOMOCYSTEINE-RESPONSIVE ENDOPLASMIC RETICULUM-RESIDENT UNIQUITIN-LIKE DOMAIN HERPUD PROTEIN FAMILY MEMBER"/>
    <property type="match status" value="1"/>
</dbReference>
<dbReference type="InterPro" id="IPR001721">
    <property type="entry name" value="TD_ACT-like"/>
</dbReference>
<evidence type="ECO:0000256" key="1">
    <source>
        <dbReference type="SAM" id="MobiDB-lite"/>
    </source>
</evidence>
<dbReference type="PANTHER" id="PTHR12943:SF27">
    <property type="entry name" value="HOMOCYSTEINE-INDUCED ENDOPLASMIC RETICULUM PROTEIN, ISOFORM A"/>
    <property type="match status" value="1"/>
</dbReference>